<name>A0ABQ3WZE4_9ACTN</name>
<dbReference type="EMBL" id="BOMG01000003">
    <property type="protein sequence ID" value="GID51650.1"/>
    <property type="molecule type" value="Genomic_DNA"/>
</dbReference>
<accession>A0ABQ3WZE4</accession>
<dbReference type="RefSeq" id="WP_203792372.1">
    <property type="nucleotide sequence ID" value="NZ_BAAAQE010000090.1"/>
</dbReference>
<protein>
    <submittedName>
        <fullName evidence="1">Uncharacterized protein</fullName>
    </submittedName>
</protein>
<gene>
    <name evidence="1" type="ORF">Aco03nite_000540</name>
</gene>
<evidence type="ECO:0000313" key="1">
    <source>
        <dbReference type="EMBL" id="GID51650.1"/>
    </source>
</evidence>
<proteinExistence type="predicted"/>
<comment type="caution">
    <text evidence="1">The sequence shown here is derived from an EMBL/GenBank/DDBJ whole genome shotgun (WGS) entry which is preliminary data.</text>
</comment>
<sequence length="174" mass="19234">MSEWQPPREVATDLVYRSLFTSPEPDLRQRAVELFAAWATGKNVPVDAATLLNGGSAEADSDGTRRIASGSVGTYTDRPSGRRLQAAVFRLEEHVGNDGSRWTTSLRVATPQQADGADPADVLFSADLPWPEQPWIWLDLEHRRMPDTVSVARAARAWSAICSPPWKARTPRCH</sequence>
<dbReference type="Proteomes" id="UP000612282">
    <property type="component" value="Unassembled WGS sequence"/>
</dbReference>
<keyword evidence="2" id="KW-1185">Reference proteome</keyword>
<evidence type="ECO:0000313" key="2">
    <source>
        <dbReference type="Proteomes" id="UP000612282"/>
    </source>
</evidence>
<organism evidence="1 2">
    <name type="scientific">Actinoplanes couchii</name>
    <dbReference type="NCBI Taxonomy" id="403638"/>
    <lineage>
        <taxon>Bacteria</taxon>
        <taxon>Bacillati</taxon>
        <taxon>Actinomycetota</taxon>
        <taxon>Actinomycetes</taxon>
        <taxon>Micromonosporales</taxon>
        <taxon>Micromonosporaceae</taxon>
        <taxon>Actinoplanes</taxon>
    </lineage>
</organism>
<reference evidence="1 2" key="1">
    <citation type="submission" date="2021-01" db="EMBL/GenBank/DDBJ databases">
        <title>Whole genome shotgun sequence of Actinoplanes couchii NBRC 106145.</title>
        <authorList>
            <person name="Komaki H."/>
            <person name="Tamura T."/>
        </authorList>
    </citation>
    <scope>NUCLEOTIDE SEQUENCE [LARGE SCALE GENOMIC DNA]</scope>
    <source>
        <strain evidence="1 2">NBRC 106145</strain>
    </source>
</reference>